<feature type="domain" description="RRM" evidence="10">
    <location>
        <begin position="843"/>
        <end position="923"/>
    </location>
</feature>
<feature type="coiled-coil region" evidence="7">
    <location>
        <begin position="566"/>
        <end position="600"/>
    </location>
</feature>
<feature type="region of interest" description="Disordered" evidence="8">
    <location>
        <begin position="641"/>
        <end position="717"/>
    </location>
</feature>
<dbReference type="GO" id="GO:0008017">
    <property type="term" value="F:microtubule binding"/>
    <property type="evidence" value="ECO:0007669"/>
    <property type="project" value="InterPro"/>
</dbReference>
<dbReference type="PRINTS" id="PR00380">
    <property type="entry name" value="KINESINHEAVY"/>
</dbReference>
<keyword evidence="4 6" id="KW-0505">Motor protein</keyword>
<dbReference type="InterPro" id="IPR036961">
    <property type="entry name" value="Kinesin_motor_dom_sf"/>
</dbReference>
<dbReference type="GO" id="GO:0047369">
    <property type="term" value="F:succinate-hydroxymethylglutarate CoA-transferase activity"/>
    <property type="evidence" value="ECO:0007669"/>
    <property type="project" value="UniProtKB-EC"/>
</dbReference>
<dbReference type="InterPro" id="IPR012677">
    <property type="entry name" value="Nucleotide-bd_a/b_plait_sf"/>
</dbReference>
<dbReference type="InterPro" id="IPR001752">
    <property type="entry name" value="Kinesin_motor_dom"/>
</dbReference>
<evidence type="ECO:0000256" key="5">
    <source>
        <dbReference type="PROSITE-ProRule" id="PRU00176"/>
    </source>
</evidence>
<dbReference type="SUPFAM" id="SSF54928">
    <property type="entry name" value="RNA-binding domain, RBD"/>
    <property type="match status" value="1"/>
</dbReference>
<dbReference type="PANTHER" id="PTHR24115:SF1008">
    <property type="entry name" value="KINESIN-LIKE PROTEIN SUBITO"/>
    <property type="match status" value="1"/>
</dbReference>
<dbReference type="GO" id="GO:0005524">
    <property type="term" value="F:ATP binding"/>
    <property type="evidence" value="ECO:0007669"/>
    <property type="project" value="UniProtKB-UniRule"/>
</dbReference>
<dbReference type="GO" id="GO:0003723">
    <property type="term" value="F:RNA binding"/>
    <property type="evidence" value="ECO:0007669"/>
    <property type="project" value="UniProtKB-UniRule"/>
</dbReference>
<dbReference type="EMBL" id="CP119903">
    <property type="protein sequence ID" value="WFD23756.1"/>
    <property type="molecule type" value="Genomic_DNA"/>
</dbReference>
<dbReference type="GO" id="GO:0007018">
    <property type="term" value="P:microtubule-based movement"/>
    <property type="evidence" value="ECO:0007669"/>
    <property type="project" value="InterPro"/>
</dbReference>
<dbReference type="PANTHER" id="PTHR24115">
    <property type="entry name" value="KINESIN-RELATED"/>
    <property type="match status" value="1"/>
</dbReference>
<dbReference type="InterPro" id="IPR035979">
    <property type="entry name" value="RBD_domain_sf"/>
</dbReference>
<feature type="region of interest" description="Disordered" evidence="8">
    <location>
        <begin position="753"/>
        <end position="836"/>
    </location>
</feature>
<keyword evidence="1" id="KW-0493">Microtubule</keyword>
<dbReference type="PROSITE" id="PS50102">
    <property type="entry name" value="RRM"/>
    <property type="match status" value="2"/>
</dbReference>
<evidence type="ECO:0000256" key="2">
    <source>
        <dbReference type="ARBA" id="ARBA00022741"/>
    </source>
</evidence>
<keyword evidence="5" id="KW-0694">RNA-binding</keyword>
<dbReference type="AlphaFoldDB" id="A0AAF0EFR3"/>
<evidence type="ECO:0000313" key="11">
    <source>
        <dbReference type="EMBL" id="WFD23756.1"/>
    </source>
</evidence>
<evidence type="ECO:0000256" key="4">
    <source>
        <dbReference type="ARBA" id="ARBA00023175"/>
    </source>
</evidence>
<gene>
    <name evidence="11" type="ORF">MEQU1_002450</name>
</gene>
<dbReference type="Gene3D" id="3.30.70.330">
    <property type="match status" value="2"/>
</dbReference>
<feature type="binding site" evidence="6">
    <location>
        <begin position="156"/>
        <end position="163"/>
    </location>
    <ligand>
        <name>ATP</name>
        <dbReference type="ChEBI" id="CHEBI:30616"/>
    </ligand>
</feature>
<dbReference type="GO" id="GO:0005871">
    <property type="term" value="C:kinesin complex"/>
    <property type="evidence" value="ECO:0007669"/>
    <property type="project" value="TreeGrafter"/>
</dbReference>
<keyword evidence="7" id="KW-0175">Coiled coil</keyword>
<evidence type="ECO:0000256" key="7">
    <source>
        <dbReference type="SAM" id="Coils"/>
    </source>
</evidence>
<dbReference type="InterPro" id="IPR027640">
    <property type="entry name" value="Kinesin-like_fam"/>
</dbReference>
<name>A0AAF0EFR3_9BASI</name>
<feature type="region of interest" description="Disordered" evidence="8">
    <location>
        <begin position="1"/>
        <end position="24"/>
    </location>
</feature>
<dbReference type="InterPro" id="IPR027417">
    <property type="entry name" value="P-loop_NTPase"/>
</dbReference>
<evidence type="ECO:0000313" key="12">
    <source>
        <dbReference type="Proteomes" id="UP001214415"/>
    </source>
</evidence>
<proteinExistence type="inferred from homology"/>
<feature type="region of interest" description="Disordered" evidence="8">
    <location>
        <begin position="1074"/>
        <end position="1154"/>
    </location>
</feature>
<feature type="region of interest" description="Disordered" evidence="8">
    <location>
        <begin position="927"/>
        <end position="947"/>
    </location>
</feature>
<dbReference type="PROSITE" id="PS50067">
    <property type="entry name" value="KINESIN_MOTOR_2"/>
    <property type="match status" value="1"/>
</dbReference>
<dbReference type="GO" id="GO:0016887">
    <property type="term" value="F:ATP hydrolysis activity"/>
    <property type="evidence" value="ECO:0007669"/>
    <property type="project" value="TreeGrafter"/>
</dbReference>
<evidence type="ECO:0000259" key="9">
    <source>
        <dbReference type="PROSITE" id="PS50067"/>
    </source>
</evidence>
<feature type="compositionally biased region" description="Basic and acidic residues" evidence="8">
    <location>
        <begin position="753"/>
        <end position="789"/>
    </location>
</feature>
<dbReference type="PROSITE" id="PS00411">
    <property type="entry name" value="KINESIN_MOTOR_1"/>
    <property type="match status" value="1"/>
</dbReference>
<feature type="compositionally biased region" description="Basic residues" evidence="8">
    <location>
        <begin position="1117"/>
        <end position="1128"/>
    </location>
</feature>
<evidence type="ECO:0000256" key="3">
    <source>
        <dbReference type="ARBA" id="ARBA00022840"/>
    </source>
</evidence>
<organism evidence="11 12">
    <name type="scientific">Malassezia equina</name>
    <dbReference type="NCBI Taxonomy" id="1381935"/>
    <lineage>
        <taxon>Eukaryota</taxon>
        <taxon>Fungi</taxon>
        <taxon>Dikarya</taxon>
        <taxon>Basidiomycota</taxon>
        <taxon>Ustilaginomycotina</taxon>
        <taxon>Malasseziomycetes</taxon>
        <taxon>Malasseziales</taxon>
        <taxon>Malasseziaceae</taxon>
        <taxon>Malassezia</taxon>
    </lineage>
</organism>
<evidence type="ECO:0000256" key="6">
    <source>
        <dbReference type="PROSITE-ProRule" id="PRU00283"/>
    </source>
</evidence>
<dbReference type="Pfam" id="PF00076">
    <property type="entry name" value="RRM_1"/>
    <property type="match status" value="1"/>
</dbReference>
<evidence type="ECO:0000256" key="1">
    <source>
        <dbReference type="ARBA" id="ARBA00022701"/>
    </source>
</evidence>
<sequence>MGLAAEERRMGSPSKPDAGMKRSVTGSVGARVPMSGIRTPSASSVGRLAELGVSSEPIQAFLRIRPNSQETQVDPYLKAVSETEAILHPPHEASARPYARSRYAAQAPTKYTFSRVFAPVMSETPKEAQECFFQHTTLSLVKDLLEGKNSLVFTYGVTNSGKTYTVQGNDKPGEAGILPRTMDVIFNSIQGRECTKAIRPMGLTGVQPGVSDPSKSLLASRPRAKPRPGMGRVADMGAAATDTSETISTDPTTLDVHPDYRYSVWVSYVEVYNEKLYDLLEAPMPSLLSRTDVSRDDGDDKPVGPARRPLLLKSEVESGGKYVGGLKEIKVANLHEARDILRCGQENRTVFSTMANRSSSRSHSVFTIKILRELTTVQVGERDVSGLSRKYFVSRLSIVDLAGSERIANTDVSAGPRLKEAGSINKSLMCLGQCLETMRKNQLRAGIVAPGDAKMALSSSRSDEPHKRRQSIVPFRHSKLTELFQSFFMGDGKVVMIVNVNPYGTGYEESANVMRFSAMAKEVGIQVSALPGPAPGSADVSSLSLASHVESEHDDEDIDEETDEFVNMLLEENERLRQRCERAESLCQTLENTVRDEMAQHMEEALSHMRQYYERQLQAEIDASDAFLDQKIDLLARMTSGAPKETSFTSASETDGDSSLSSPEPILQSNASRMNQTPRASAPTKPSESAGSLDNSQDALIVPHTPSPQKRVRRLGARAVQSDDMERLVHHMDADPEPPHSRHHEALTNKERRLARKAEKQKQKAQSVKEKEHECAEKDEARSMKRSVDETEAPEGEAEEPHDVSEEPLSHKEKRKRRKMEKQADAHEDNEAPRPQRLQRSAFCVWIGNLPFSTNVDELSEWLAENDVQGVSRVHMTPGARRFEHNKGFAYVDLPSEEEVDKCVALSETMLHGRRLLIKNGNDFRGRPGLDPSAAELGSNPTGGRTGLTKTAQRILRSQKNPPAPTLFMGNLSFETTEDAIRDLLEGSARRRHMEGVEAEDNDMAPPDAGIRKIRMGTFEDTGKCKGFAFIDFDSAAHATKALIEPRNARLLGRTLQLEFAGVEAVRRGASKDLLPDYVPGRRRRRPAQASSAEAAAPTQDTPNDVDAAEADVPVAPRRKSSAPRRLRPGAANASAPRQSYGIVPSEGKRTTFE</sequence>
<feature type="compositionally biased region" description="Low complexity" evidence="8">
    <location>
        <begin position="1088"/>
        <end position="1116"/>
    </location>
</feature>
<dbReference type="Gene3D" id="3.40.850.10">
    <property type="entry name" value="Kinesin motor domain"/>
    <property type="match status" value="1"/>
</dbReference>
<feature type="compositionally biased region" description="Basic and acidic residues" evidence="8">
    <location>
        <begin position="821"/>
        <end position="834"/>
    </location>
</feature>
<keyword evidence="2 6" id="KW-0547">Nucleotide-binding</keyword>
<dbReference type="EC" id="2.8.3.13" evidence="11"/>
<dbReference type="GO" id="GO:0005874">
    <property type="term" value="C:microtubule"/>
    <property type="evidence" value="ECO:0007669"/>
    <property type="project" value="UniProtKB-KW"/>
</dbReference>
<reference evidence="11" key="1">
    <citation type="submission" date="2023-03" db="EMBL/GenBank/DDBJ databases">
        <title>Mating type loci evolution in Malassezia.</title>
        <authorList>
            <person name="Coelho M.A."/>
        </authorList>
    </citation>
    <scope>NUCLEOTIDE SEQUENCE</scope>
    <source>
        <strain evidence="11">CBS 12830</strain>
    </source>
</reference>
<feature type="region of interest" description="Disordered" evidence="8">
    <location>
        <begin position="204"/>
        <end position="233"/>
    </location>
</feature>
<dbReference type="GO" id="GO:0003777">
    <property type="term" value="F:microtubule motor activity"/>
    <property type="evidence" value="ECO:0007669"/>
    <property type="project" value="InterPro"/>
</dbReference>
<feature type="compositionally biased region" description="Polar residues" evidence="8">
    <location>
        <begin position="646"/>
        <end position="698"/>
    </location>
</feature>
<feature type="compositionally biased region" description="Basic and acidic residues" evidence="8">
    <location>
        <begin position="799"/>
        <end position="811"/>
    </location>
</feature>
<dbReference type="SUPFAM" id="SSF52540">
    <property type="entry name" value="P-loop containing nucleoside triphosphate hydrolases"/>
    <property type="match status" value="1"/>
</dbReference>
<comment type="similarity">
    <text evidence="6">Belongs to the TRAFAC class myosin-kinesin ATPase superfamily. Kinesin family.</text>
</comment>
<dbReference type="InterPro" id="IPR019821">
    <property type="entry name" value="Kinesin_motor_CS"/>
</dbReference>
<keyword evidence="11" id="KW-0808">Transferase</keyword>
<dbReference type="InterPro" id="IPR000504">
    <property type="entry name" value="RRM_dom"/>
</dbReference>
<accession>A0AAF0EFR3</accession>
<dbReference type="GO" id="GO:0005634">
    <property type="term" value="C:nucleus"/>
    <property type="evidence" value="ECO:0007669"/>
    <property type="project" value="TreeGrafter"/>
</dbReference>
<dbReference type="SMART" id="SM00129">
    <property type="entry name" value="KISc"/>
    <property type="match status" value="1"/>
</dbReference>
<keyword evidence="3 6" id="KW-0067">ATP-binding</keyword>
<feature type="domain" description="Kinesin motor" evidence="9">
    <location>
        <begin position="57"/>
        <end position="523"/>
    </location>
</feature>
<protein>
    <submittedName>
        <fullName evidence="11">Succinate--hydroxymethylglutarate CoA-transferase</fullName>
        <ecNumber evidence="11">2.8.3.13</ecNumber>
    </submittedName>
</protein>
<feature type="domain" description="RRM" evidence="10">
    <location>
        <begin position="965"/>
        <end position="1063"/>
    </location>
</feature>
<dbReference type="Pfam" id="PF00225">
    <property type="entry name" value="Kinesin"/>
    <property type="match status" value="1"/>
</dbReference>
<evidence type="ECO:0000256" key="8">
    <source>
        <dbReference type="SAM" id="MobiDB-lite"/>
    </source>
</evidence>
<dbReference type="SMART" id="SM00360">
    <property type="entry name" value="RRM"/>
    <property type="match status" value="2"/>
</dbReference>
<dbReference type="Proteomes" id="UP001214415">
    <property type="component" value="Chromosome 4"/>
</dbReference>
<keyword evidence="12" id="KW-1185">Reference proteome</keyword>
<feature type="compositionally biased region" description="Basic and acidic residues" evidence="8">
    <location>
        <begin position="1"/>
        <end position="10"/>
    </location>
</feature>
<evidence type="ECO:0000259" key="10">
    <source>
        <dbReference type="PROSITE" id="PS50102"/>
    </source>
</evidence>